<keyword evidence="3" id="KW-0489">Methyltransferase</keyword>
<dbReference type="CDD" id="cd02440">
    <property type="entry name" value="AdoMet_MTases"/>
    <property type="match status" value="1"/>
</dbReference>
<dbReference type="KEGG" id="atw:C0099_07785"/>
<dbReference type="EMBL" id="CP025682">
    <property type="protein sequence ID" value="AUN96390.1"/>
    <property type="molecule type" value="Genomic_DNA"/>
</dbReference>
<evidence type="ECO:0000313" key="4">
    <source>
        <dbReference type="Proteomes" id="UP000242205"/>
    </source>
</evidence>
<dbReference type="SUPFAM" id="SSF53335">
    <property type="entry name" value="S-adenosyl-L-methionine-dependent methyltransferases"/>
    <property type="match status" value="1"/>
</dbReference>
<feature type="domain" description="Methyltransferase type 11" evidence="2">
    <location>
        <begin position="71"/>
        <end position="119"/>
    </location>
</feature>
<feature type="region of interest" description="Disordered" evidence="1">
    <location>
        <begin position="232"/>
        <end position="258"/>
    </location>
</feature>
<dbReference type="InterPro" id="IPR029063">
    <property type="entry name" value="SAM-dependent_MTases_sf"/>
</dbReference>
<dbReference type="RefSeq" id="WP_102248428.1">
    <property type="nucleotide sequence ID" value="NZ_CP025682.1"/>
</dbReference>
<dbReference type="InterPro" id="IPR013216">
    <property type="entry name" value="Methyltransf_11"/>
</dbReference>
<protein>
    <submittedName>
        <fullName evidence="3">SAM-dependent methyltransferase</fullName>
    </submittedName>
</protein>
<dbReference type="Gene3D" id="3.40.50.150">
    <property type="entry name" value="Vaccinia Virus protein VP39"/>
    <property type="match status" value="1"/>
</dbReference>
<dbReference type="GO" id="GO:0008757">
    <property type="term" value="F:S-adenosylmethionine-dependent methyltransferase activity"/>
    <property type="evidence" value="ECO:0007669"/>
    <property type="project" value="InterPro"/>
</dbReference>
<dbReference type="GO" id="GO:0032259">
    <property type="term" value="P:methylation"/>
    <property type="evidence" value="ECO:0007669"/>
    <property type="project" value="UniProtKB-KW"/>
</dbReference>
<evidence type="ECO:0000256" key="1">
    <source>
        <dbReference type="SAM" id="MobiDB-lite"/>
    </source>
</evidence>
<reference evidence="3 4" key="1">
    <citation type="submission" date="2018-01" db="EMBL/GenBank/DDBJ databases">
        <authorList>
            <person name="Fu G.-Y."/>
        </authorList>
    </citation>
    <scope>NUCLEOTIDE SEQUENCE [LARGE SCALE GENOMIC DNA]</scope>
    <source>
        <strain evidence="3 4">SY39</strain>
    </source>
</reference>
<sequence>MSCTSLSEWFSGTQGGYVLRWEQAHIDAIVSDVFGYNAMQVGLPGHDLLRASRIAHRFVLETESSRGGAAVYAEATGLPIATASVDLVVLPHVLEFSRDPHRILREVERVLVPDGSLVLAGFNPFSLFGARRLFSRSSGAWPWRGHYFSVLRVRDWLTLLGFETPPGVFGCYVPPVRTQKWVDRWQFLERAGNRWWPVCGGCFVLHGIKRVHGMRLITPQWKAEAVPAKRLTPASRRGRGGVTTTHKDEESGTRCRNS</sequence>
<proteinExistence type="predicted"/>
<accession>A0A2I6SAW0</accession>
<gene>
    <name evidence="3" type="ORF">C0099_07785</name>
</gene>
<name>A0A2I6SAW0_9RHOO</name>
<keyword evidence="4" id="KW-1185">Reference proteome</keyword>
<feature type="compositionally biased region" description="Basic and acidic residues" evidence="1">
    <location>
        <begin position="245"/>
        <end position="258"/>
    </location>
</feature>
<dbReference type="OrthoDB" id="6191410at2"/>
<dbReference type="AlphaFoldDB" id="A0A2I6SAW0"/>
<keyword evidence="3" id="KW-0808">Transferase</keyword>
<evidence type="ECO:0000259" key="2">
    <source>
        <dbReference type="Pfam" id="PF08241"/>
    </source>
</evidence>
<organism evidence="3 4">
    <name type="scientific">Pseudazoarcus pumilus</name>
    <dbReference type="NCBI Taxonomy" id="2067960"/>
    <lineage>
        <taxon>Bacteria</taxon>
        <taxon>Pseudomonadati</taxon>
        <taxon>Pseudomonadota</taxon>
        <taxon>Betaproteobacteria</taxon>
        <taxon>Rhodocyclales</taxon>
        <taxon>Zoogloeaceae</taxon>
        <taxon>Pseudazoarcus</taxon>
    </lineage>
</organism>
<evidence type="ECO:0000313" key="3">
    <source>
        <dbReference type="EMBL" id="AUN96390.1"/>
    </source>
</evidence>
<dbReference type="Proteomes" id="UP000242205">
    <property type="component" value="Chromosome"/>
</dbReference>
<dbReference type="Pfam" id="PF08241">
    <property type="entry name" value="Methyltransf_11"/>
    <property type="match status" value="1"/>
</dbReference>